<evidence type="ECO:0000313" key="2">
    <source>
        <dbReference type="EMBL" id="MCC2190265.1"/>
    </source>
</evidence>
<accession>A0AAE3DTV2</accession>
<comment type="caution">
    <text evidence="2">The sequence shown here is derived from an EMBL/GenBank/DDBJ whole genome shotgun (WGS) entry which is preliminary data.</text>
</comment>
<keyword evidence="1" id="KW-0175">Coiled coil</keyword>
<keyword evidence="3" id="KW-1185">Reference proteome</keyword>
<feature type="coiled-coil region" evidence="1">
    <location>
        <begin position="57"/>
        <end position="84"/>
    </location>
</feature>
<evidence type="ECO:0000256" key="1">
    <source>
        <dbReference type="SAM" id="Coils"/>
    </source>
</evidence>
<reference evidence="2 3" key="1">
    <citation type="submission" date="2021-10" db="EMBL/GenBank/DDBJ databases">
        <title>Anaerobic single-cell dispensing facilitates the cultivation of human gut bacteria.</title>
        <authorList>
            <person name="Afrizal A."/>
        </authorList>
    </citation>
    <scope>NUCLEOTIDE SEQUENCE [LARGE SCALE GENOMIC DNA]</scope>
    <source>
        <strain evidence="2 3">CLA-AA-H277</strain>
    </source>
</reference>
<protein>
    <submittedName>
        <fullName evidence="2">Uncharacterized protein</fullName>
    </submittedName>
</protein>
<name>A0AAE3DTV2_9FIRM</name>
<dbReference type="Proteomes" id="UP001197875">
    <property type="component" value="Unassembled WGS sequence"/>
</dbReference>
<gene>
    <name evidence="2" type="ORF">LKD71_10680</name>
</gene>
<proteinExistence type="predicted"/>
<sequence>MEGYNIEKEMREAIEAGENALYSLRAAKEELRKAGNWGIADLLGGGFFVSLIKHSKMDEASRLMEQARYDLKKFQKELRDVTVNTDLSLNCGDFLTFADFFWDGVVADWLVQSKINEARSQVEQAIPQVEQILSNLKRY</sequence>
<evidence type="ECO:0000313" key="3">
    <source>
        <dbReference type="Proteomes" id="UP001197875"/>
    </source>
</evidence>
<dbReference type="EMBL" id="JAJEPR010000017">
    <property type="protein sequence ID" value="MCC2190265.1"/>
    <property type="molecule type" value="Genomic_DNA"/>
</dbReference>
<dbReference type="AlphaFoldDB" id="A0AAE3DTV2"/>
<organism evidence="2 3">
    <name type="scientific">Fusicatenibacter faecihominis</name>
    <dbReference type="NCBI Taxonomy" id="2881276"/>
    <lineage>
        <taxon>Bacteria</taxon>
        <taxon>Bacillati</taxon>
        <taxon>Bacillota</taxon>
        <taxon>Clostridia</taxon>
        <taxon>Lachnospirales</taxon>
        <taxon>Lachnospiraceae</taxon>
        <taxon>Fusicatenibacter</taxon>
    </lineage>
</organism>
<dbReference type="RefSeq" id="WP_227615395.1">
    <property type="nucleotide sequence ID" value="NZ_JAJEPR010000017.1"/>
</dbReference>